<dbReference type="RefSeq" id="WP_241038835.1">
    <property type="nucleotide sequence ID" value="NZ_BAAAJF010000001.1"/>
</dbReference>
<reference evidence="3 4" key="1">
    <citation type="submission" date="2022-03" db="EMBL/GenBank/DDBJ databases">
        <title>Pseudonocardia alaer sp. nov., a novel actinomycete isolated from reed forest soil.</title>
        <authorList>
            <person name="Wang L."/>
        </authorList>
    </citation>
    <scope>NUCLEOTIDE SEQUENCE [LARGE SCALE GENOMIC DNA]</scope>
    <source>
        <strain evidence="3 4">Y-16303</strain>
    </source>
</reference>
<evidence type="ECO:0000256" key="1">
    <source>
        <dbReference type="ARBA" id="ARBA00023015"/>
    </source>
</evidence>
<evidence type="ECO:0000313" key="3">
    <source>
        <dbReference type="EMBL" id="MCH6168202.1"/>
    </source>
</evidence>
<keyword evidence="4" id="KW-1185">Reference proteome</keyword>
<comment type="caution">
    <text evidence="3">The sequence shown here is derived from an EMBL/GenBank/DDBJ whole genome shotgun (WGS) entry which is preliminary data.</text>
</comment>
<dbReference type="Proteomes" id="UP001299970">
    <property type="component" value="Unassembled WGS sequence"/>
</dbReference>
<sequence length="245" mass="25387">MSEGRWRITVTPPNWGQDHLSSDAIVAYVDDELSHGAHARAAQHIARCAECEAQVIAQMQIRSALRTAGGPMLPSALLRTLRSIPESATLPPAPPGLAVTSDGQFVSVLRPVPDPTQMAVDADPAQGTATAHSVHRRSSGRSPVQRRIRVGTGVAVSGLALGALAYGLPSASSGPATPPASGAFGGTVLSGGTASVVDTEGAGVLDAQMRLERAVPLGPEKTSETDSDYLRNRLDVLPRSFHGLP</sequence>
<dbReference type="InterPro" id="IPR041916">
    <property type="entry name" value="Anti_sigma_zinc_sf"/>
</dbReference>
<accession>A0ABS9TI33</accession>
<gene>
    <name evidence="3" type="ORF">MMF94_21135</name>
</gene>
<dbReference type="Gene3D" id="1.10.10.1320">
    <property type="entry name" value="Anti-sigma factor, zinc-finger domain"/>
    <property type="match status" value="1"/>
</dbReference>
<name>A0ABS9TI33_9PSEU</name>
<evidence type="ECO:0000313" key="4">
    <source>
        <dbReference type="Proteomes" id="UP001299970"/>
    </source>
</evidence>
<keyword evidence="2" id="KW-0804">Transcription</keyword>
<evidence type="ECO:0000256" key="2">
    <source>
        <dbReference type="ARBA" id="ARBA00023163"/>
    </source>
</evidence>
<keyword evidence="1" id="KW-0805">Transcription regulation</keyword>
<dbReference type="EMBL" id="JAKXMK010000017">
    <property type="protein sequence ID" value="MCH6168202.1"/>
    <property type="molecule type" value="Genomic_DNA"/>
</dbReference>
<protein>
    <submittedName>
        <fullName evidence="3">Zf-HC2 domain-containing protein</fullName>
    </submittedName>
</protein>
<organism evidence="3 4">
    <name type="scientific">Pseudonocardia alaniniphila</name>
    <dbReference type="NCBI Taxonomy" id="75291"/>
    <lineage>
        <taxon>Bacteria</taxon>
        <taxon>Bacillati</taxon>
        <taxon>Actinomycetota</taxon>
        <taxon>Actinomycetes</taxon>
        <taxon>Pseudonocardiales</taxon>
        <taxon>Pseudonocardiaceae</taxon>
        <taxon>Pseudonocardia</taxon>
    </lineage>
</organism>
<proteinExistence type="predicted"/>